<name>A0A4S3J1Z7_9EURO</name>
<dbReference type="EMBL" id="SOSA01000810">
    <property type="protein sequence ID" value="THC88572.1"/>
    <property type="molecule type" value="Genomic_DNA"/>
</dbReference>
<proteinExistence type="predicted"/>
<dbReference type="GeneID" id="54332154"/>
<dbReference type="OrthoDB" id="4369561at2759"/>
<organism evidence="3 4">
    <name type="scientific">Aspergillus tanneri</name>
    <dbReference type="NCBI Taxonomy" id="1220188"/>
    <lineage>
        <taxon>Eukaryota</taxon>
        <taxon>Fungi</taxon>
        <taxon>Dikarya</taxon>
        <taxon>Ascomycota</taxon>
        <taxon>Pezizomycotina</taxon>
        <taxon>Eurotiomycetes</taxon>
        <taxon>Eurotiomycetidae</taxon>
        <taxon>Eurotiales</taxon>
        <taxon>Aspergillaceae</taxon>
        <taxon>Aspergillus</taxon>
        <taxon>Aspergillus subgen. Circumdati</taxon>
    </lineage>
</organism>
<feature type="compositionally biased region" description="Polar residues" evidence="1">
    <location>
        <begin position="146"/>
        <end position="159"/>
    </location>
</feature>
<keyword evidence="4" id="KW-1185">Reference proteome</keyword>
<dbReference type="VEuPathDB" id="FungiDB:EYZ11_011976"/>
<dbReference type="EMBL" id="QUQM01000005">
    <property type="protein sequence ID" value="KAA8642700.1"/>
    <property type="molecule type" value="Genomic_DNA"/>
</dbReference>
<feature type="region of interest" description="Disordered" evidence="1">
    <location>
        <begin position="107"/>
        <end position="165"/>
    </location>
</feature>
<evidence type="ECO:0000313" key="5">
    <source>
        <dbReference type="Proteomes" id="UP000324241"/>
    </source>
</evidence>
<feature type="region of interest" description="Disordered" evidence="1">
    <location>
        <begin position="182"/>
        <end position="230"/>
    </location>
</feature>
<sequence length="260" mass="28109">MPAASDILLDGARSMLDFSEPVLSKVPATQDPCPVETDHLDRIHPGMREIDLPEAVPNTKEMETSRLSCVPCVTVPTPEQANNTLCNQSAVGDSEQESAKQKLSITGPFYSDSMHPGDSKMDTEPSQTSGLGPPGSSPPPIVYSTPEFSNTRTMPSSDSPMRYPSIAVVIPPPSWEQGAIRTNTRASDRDTGNYEDGNAIFYDTQQPSEKRKKRRPSIRPLSDPPDASIPVSCHCSGAIHAECSRPVLAPALGVLEEWPK</sequence>
<comment type="caution">
    <text evidence="3">The sequence shown here is derived from an EMBL/GenBank/DDBJ whole genome shotgun (WGS) entry which is preliminary data.</text>
</comment>
<reference evidence="3 4" key="1">
    <citation type="submission" date="2019-03" db="EMBL/GenBank/DDBJ databases">
        <title>The genome sequence of a newly discovered highly antifungal drug resistant Aspergillus species, Aspergillus tanneri NIH 1004.</title>
        <authorList>
            <person name="Mounaud S."/>
            <person name="Singh I."/>
            <person name="Joardar V."/>
            <person name="Pakala S."/>
            <person name="Pakala S."/>
            <person name="Venepally P."/>
            <person name="Hoover J."/>
            <person name="Nierman W."/>
            <person name="Chung J."/>
            <person name="Losada L."/>
        </authorList>
    </citation>
    <scope>NUCLEOTIDE SEQUENCE [LARGE SCALE GENOMIC DNA]</scope>
    <source>
        <strain evidence="3 4">NIH1004</strain>
    </source>
</reference>
<gene>
    <name evidence="2" type="ORF">ATNIH1004_009452</name>
    <name evidence="3" type="ORF">EYZ11_011976</name>
</gene>
<dbReference type="STRING" id="1220188.A0A4S3J1Z7"/>
<protein>
    <submittedName>
        <fullName evidence="3">Uncharacterized protein</fullName>
    </submittedName>
</protein>
<evidence type="ECO:0000313" key="4">
    <source>
        <dbReference type="Proteomes" id="UP000308092"/>
    </source>
</evidence>
<dbReference type="AlphaFoldDB" id="A0A4S3J1Z7"/>
<dbReference type="RefSeq" id="XP_033422062.1">
    <property type="nucleotide sequence ID" value="XM_033574044.1"/>
</dbReference>
<accession>A0A4S3J1Z7</accession>
<dbReference type="Proteomes" id="UP000308092">
    <property type="component" value="Unassembled WGS sequence"/>
</dbReference>
<reference evidence="2 5" key="2">
    <citation type="submission" date="2019-08" db="EMBL/GenBank/DDBJ databases">
        <title>The genome sequence of a newly discovered highly antifungal drug resistant Aspergillus species, Aspergillus tanneri NIH 1004.</title>
        <authorList>
            <person name="Mounaud S."/>
            <person name="Singh I."/>
            <person name="Joardar V."/>
            <person name="Pakala S."/>
            <person name="Pakala S."/>
            <person name="Venepally P."/>
            <person name="Chung J.K."/>
            <person name="Losada L."/>
            <person name="Nierman W.C."/>
        </authorList>
    </citation>
    <scope>NUCLEOTIDE SEQUENCE [LARGE SCALE GENOMIC DNA]</scope>
    <source>
        <strain evidence="2 5">NIH1004</strain>
    </source>
</reference>
<evidence type="ECO:0000256" key="1">
    <source>
        <dbReference type="SAM" id="MobiDB-lite"/>
    </source>
</evidence>
<evidence type="ECO:0000313" key="2">
    <source>
        <dbReference type="EMBL" id="KAA8642700.1"/>
    </source>
</evidence>
<dbReference type="Proteomes" id="UP000324241">
    <property type="component" value="Unassembled WGS sequence"/>
</dbReference>
<evidence type="ECO:0000313" key="3">
    <source>
        <dbReference type="EMBL" id="THC88572.1"/>
    </source>
</evidence>